<protein>
    <submittedName>
        <fullName evidence="2">Uncharacterized protein</fullName>
    </submittedName>
</protein>
<sequence length="60" mass="6785">MVLFSVVFVLLNTLLTVLNPLLSDWPRLAQTALVVGIQGILMTYLIMPRVNSLLAKWLFK</sequence>
<keyword evidence="1" id="KW-1133">Transmembrane helix</keyword>
<evidence type="ECO:0000313" key="3">
    <source>
        <dbReference type="Proteomes" id="UP000005615"/>
    </source>
</evidence>
<comment type="caution">
    <text evidence="2">The sequence shown here is derived from an EMBL/GenBank/DDBJ whole genome shotgun (WGS) entry which is preliminary data.</text>
</comment>
<dbReference type="AlphaFoldDB" id="F3L419"/>
<evidence type="ECO:0000256" key="1">
    <source>
        <dbReference type="SAM" id="Phobius"/>
    </source>
</evidence>
<reference evidence="2 3" key="1">
    <citation type="journal article" date="2011" name="J. Bacteriol.">
        <title>Genome sequence of strain IMCC3088, a proteorhodopsin-containing marine bacterium belonging to the OM60/NOR5 clade.</title>
        <authorList>
            <person name="Jang Y."/>
            <person name="Oh H.M."/>
            <person name="Kang I."/>
            <person name="Lee K."/>
            <person name="Yang S.J."/>
            <person name="Cho J.C."/>
        </authorList>
    </citation>
    <scope>NUCLEOTIDE SEQUENCE [LARGE SCALE GENOMIC DNA]</scope>
    <source>
        <strain evidence="2 3">IMCC3088</strain>
    </source>
</reference>
<name>F3L419_9GAMM</name>
<gene>
    <name evidence="2" type="ORF">IMCC3088_2400</name>
</gene>
<accession>F3L419</accession>
<organism evidence="2 3">
    <name type="scientific">Aequoribacter fuscus</name>
    <dbReference type="NCBI Taxonomy" id="2518989"/>
    <lineage>
        <taxon>Bacteria</taxon>
        <taxon>Pseudomonadati</taxon>
        <taxon>Pseudomonadota</taxon>
        <taxon>Gammaproteobacteria</taxon>
        <taxon>Cellvibrionales</taxon>
        <taxon>Halieaceae</taxon>
        <taxon>Aequoribacter</taxon>
    </lineage>
</organism>
<dbReference type="Proteomes" id="UP000005615">
    <property type="component" value="Unassembled WGS sequence"/>
</dbReference>
<keyword evidence="1" id="KW-0812">Transmembrane</keyword>
<proteinExistence type="predicted"/>
<keyword evidence="3" id="KW-1185">Reference proteome</keyword>
<evidence type="ECO:0000313" key="2">
    <source>
        <dbReference type="EMBL" id="EGG28928.1"/>
    </source>
</evidence>
<dbReference type="STRING" id="2518989.IMCC3088_2400"/>
<keyword evidence="1" id="KW-0472">Membrane</keyword>
<feature type="transmembrane region" description="Helical" evidence="1">
    <location>
        <begin position="32"/>
        <end position="50"/>
    </location>
</feature>
<dbReference type="EMBL" id="AEIG01000073">
    <property type="protein sequence ID" value="EGG28928.1"/>
    <property type="molecule type" value="Genomic_DNA"/>
</dbReference>